<gene>
    <name evidence="2" type="ORF">PHYPSEUDO_014457</name>
</gene>
<proteinExistence type="predicted"/>
<dbReference type="Proteomes" id="UP000694044">
    <property type="component" value="Unassembled WGS sequence"/>
</dbReference>
<dbReference type="EMBL" id="JAGDFM010000819">
    <property type="protein sequence ID" value="KAG7376089.1"/>
    <property type="molecule type" value="Genomic_DNA"/>
</dbReference>
<feature type="region of interest" description="Disordered" evidence="1">
    <location>
        <begin position="1"/>
        <end position="47"/>
    </location>
</feature>
<name>A0A8T1V7M1_9STRA</name>
<dbReference type="OrthoDB" id="145204at2759"/>
<keyword evidence="3" id="KW-1185">Reference proteome</keyword>
<protein>
    <submittedName>
        <fullName evidence="2">Uncharacterized protein</fullName>
    </submittedName>
</protein>
<organism evidence="2 3">
    <name type="scientific">Phytophthora pseudosyringae</name>
    <dbReference type="NCBI Taxonomy" id="221518"/>
    <lineage>
        <taxon>Eukaryota</taxon>
        <taxon>Sar</taxon>
        <taxon>Stramenopiles</taxon>
        <taxon>Oomycota</taxon>
        <taxon>Peronosporomycetes</taxon>
        <taxon>Peronosporales</taxon>
        <taxon>Peronosporaceae</taxon>
        <taxon>Phytophthora</taxon>
    </lineage>
</organism>
<comment type="caution">
    <text evidence="2">The sequence shown here is derived from an EMBL/GenBank/DDBJ whole genome shotgun (WGS) entry which is preliminary data.</text>
</comment>
<evidence type="ECO:0000313" key="2">
    <source>
        <dbReference type="EMBL" id="KAG7376089.1"/>
    </source>
</evidence>
<accession>A0A8T1V7M1</accession>
<dbReference type="AlphaFoldDB" id="A0A8T1V7M1"/>
<reference evidence="2" key="1">
    <citation type="submission" date="2021-02" db="EMBL/GenBank/DDBJ databases">
        <authorList>
            <person name="Palmer J.M."/>
        </authorList>
    </citation>
    <scope>NUCLEOTIDE SEQUENCE</scope>
    <source>
        <strain evidence="2">SCRP734</strain>
    </source>
</reference>
<evidence type="ECO:0000313" key="3">
    <source>
        <dbReference type="Proteomes" id="UP000694044"/>
    </source>
</evidence>
<sequence>MGGAHEVILPPPTSLVPRRLITKTPSTRAAKTRRTDTSATVPRKVDPSDPFVVTQPYAHGSSLCVDNLTVKTLKTLLIDVAEWLYPARVPKPSSQDYEELITGDAVKTLMNSKPPSWAILAAEQIPIPFLPDNMPSAFVEANVKFEDTHLQAQWESLYFLPVTKEMCEGDPVLAA</sequence>
<evidence type="ECO:0000256" key="1">
    <source>
        <dbReference type="SAM" id="MobiDB-lite"/>
    </source>
</evidence>